<comment type="catalytic activity">
    <reaction evidence="11 13">
        <text>ATP + H2O = ADP + phosphate + H(+)</text>
        <dbReference type="Rhea" id="RHEA:13065"/>
        <dbReference type="ChEBI" id="CHEBI:15377"/>
        <dbReference type="ChEBI" id="CHEBI:15378"/>
        <dbReference type="ChEBI" id="CHEBI:30616"/>
        <dbReference type="ChEBI" id="CHEBI:43474"/>
        <dbReference type="ChEBI" id="CHEBI:456216"/>
        <dbReference type="EC" id="5.6.2.3"/>
    </reaction>
</comment>
<evidence type="ECO:0000256" key="1">
    <source>
        <dbReference type="ARBA" id="ARBA00008428"/>
    </source>
</evidence>
<gene>
    <name evidence="16" type="ORF">COA71_00475</name>
</gene>
<keyword evidence="2 13" id="KW-0639">Primosome</keyword>
<evidence type="ECO:0000313" key="17">
    <source>
        <dbReference type="Proteomes" id="UP000228987"/>
    </source>
</evidence>
<dbReference type="PANTHER" id="PTHR30153">
    <property type="entry name" value="REPLICATIVE DNA HELICASE DNAB"/>
    <property type="match status" value="1"/>
</dbReference>
<evidence type="ECO:0000256" key="12">
    <source>
        <dbReference type="NCBIfam" id="TIGR00665"/>
    </source>
</evidence>
<dbReference type="InterPro" id="IPR007693">
    <property type="entry name" value="DNA_helicase_DnaB-like_N"/>
</dbReference>
<proteinExistence type="inferred from homology"/>
<dbReference type="FunFam" id="1.10.860.10:FF:000001">
    <property type="entry name" value="Replicative DNA helicase"/>
    <property type="match status" value="1"/>
</dbReference>
<evidence type="ECO:0000256" key="4">
    <source>
        <dbReference type="ARBA" id="ARBA00022741"/>
    </source>
</evidence>
<dbReference type="GO" id="GO:0016887">
    <property type="term" value="F:ATP hydrolysis activity"/>
    <property type="evidence" value="ECO:0007669"/>
    <property type="project" value="RHEA"/>
</dbReference>
<dbReference type="SUPFAM" id="SSF48024">
    <property type="entry name" value="N-terminal domain of DnaB helicase"/>
    <property type="match status" value="1"/>
</dbReference>
<evidence type="ECO:0000256" key="10">
    <source>
        <dbReference type="ARBA" id="ARBA00044932"/>
    </source>
</evidence>
<organism evidence="16 17">
    <name type="scientific">SAR86 cluster bacterium</name>
    <dbReference type="NCBI Taxonomy" id="2030880"/>
    <lineage>
        <taxon>Bacteria</taxon>
        <taxon>Pseudomonadati</taxon>
        <taxon>Pseudomonadota</taxon>
        <taxon>Gammaproteobacteria</taxon>
        <taxon>SAR86 cluster</taxon>
    </lineage>
</organism>
<dbReference type="EC" id="5.6.2.3" evidence="12 13"/>
<dbReference type="InterPro" id="IPR036185">
    <property type="entry name" value="DNA_heli_DnaB-like_N_sf"/>
</dbReference>
<keyword evidence="9" id="KW-0413">Isomerase</keyword>
<dbReference type="Proteomes" id="UP000228987">
    <property type="component" value="Unassembled WGS sequence"/>
</dbReference>
<comment type="function">
    <text evidence="10 13">The main replicative DNA helicase, it participates in initiation and elongation during chromosome replication. Travels ahead of the DNA replisome, separating dsDNA into templates for DNA synthesis. A processive ATP-dependent 5'-3' DNA helicase it has DNA-dependent ATPase activity.</text>
</comment>
<accession>A0A2A5CIQ4</accession>
<dbReference type="EMBL" id="NVWI01000001">
    <property type="protein sequence ID" value="PCJ43381.1"/>
    <property type="molecule type" value="Genomic_DNA"/>
</dbReference>
<dbReference type="SUPFAM" id="SSF52540">
    <property type="entry name" value="P-loop containing nucleoside triphosphate hydrolases"/>
    <property type="match status" value="1"/>
</dbReference>
<evidence type="ECO:0000256" key="13">
    <source>
        <dbReference type="RuleBase" id="RU362085"/>
    </source>
</evidence>
<feature type="domain" description="SF4 helicase" evidence="15">
    <location>
        <begin position="196"/>
        <end position="465"/>
    </location>
</feature>
<dbReference type="AlphaFoldDB" id="A0A2A5CIQ4"/>
<evidence type="ECO:0000256" key="11">
    <source>
        <dbReference type="ARBA" id="ARBA00048954"/>
    </source>
</evidence>
<evidence type="ECO:0000256" key="2">
    <source>
        <dbReference type="ARBA" id="ARBA00022515"/>
    </source>
</evidence>
<dbReference type="NCBIfam" id="TIGR00665">
    <property type="entry name" value="DnaB"/>
    <property type="match status" value="1"/>
</dbReference>
<dbReference type="InterPro" id="IPR016136">
    <property type="entry name" value="DNA_helicase_N/primase_C"/>
</dbReference>
<evidence type="ECO:0000259" key="15">
    <source>
        <dbReference type="PROSITE" id="PS51199"/>
    </source>
</evidence>
<dbReference type="GO" id="GO:0043139">
    <property type="term" value="F:5'-3' DNA helicase activity"/>
    <property type="evidence" value="ECO:0007669"/>
    <property type="project" value="UniProtKB-EC"/>
</dbReference>
<keyword evidence="6 13" id="KW-0347">Helicase</keyword>
<evidence type="ECO:0000256" key="9">
    <source>
        <dbReference type="ARBA" id="ARBA00023235"/>
    </source>
</evidence>
<dbReference type="Pfam" id="PF00772">
    <property type="entry name" value="DnaB"/>
    <property type="match status" value="1"/>
</dbReference>
<protein>
    <recommendedName>
        <fullName evidence="12 13">Replicative DNA helicase</fullName>
        <ecNumber evidence="12 13">5.6.2.3</ecNumber>
    </recommendedName>
</protein>
<dbReference type="GO" id="GO:1990077">
    <property type="term" value="C:primosome complex"/>
    <property type="evidence" value="ECO:0007669"/>
    <property type="project" value="UniProtKB-UniRule"/>
</dbReference>
<dbReference type="SMART" id="SM00382">
    <property type="entry name" value="AAA"/>
    <property type="match status" value="1"/>
</dbReference>
<dbReference type="PROSITE" id="PS51199">
    <property type="entry name" value="SF4_HELICASE"/>
    <property type="match status" value="1"/>
</dbReference>
<dbReference type="CDD" id="cd00984">
    <property type="entry name" value="DnaB_C"/>
    <property type="match status" value="1"/>
</dbReference>
<evidence type="ECO:0000256" key="8">
    <source>
        <dbReference type="ARBA" id="ARBA00023125"/>
    </source>
</evidence>
<dbReference type="GO" id="GO:0003677">
    <property type="term" value="F:DNA binding"/>
    <property type="evidence" value="ECO:0007669"/>
    <property type="project" value="UniProtKB-UniRule"/>
</dbReference>
<evidence type="ECO:0000256" key="5">
    <source>
        <dbReference type="ARBA" id="ARBA00022801"/>
    </source>
</evidence>
<keyword evidence="3 13" id="KW-0235">DNA replication</keyword>
<dbReference type="Gene3D" id="3.40.50.300">
    <property type="entry name" value="P-loop containing nucleotide triphosphate hydrolases"/>
    <property type="match status" value="1"/>
</dbReference>
<dbReference type="Gene3D" id="1.10.860.10">
    <property type="entry name" value="DNAb Helicase, Chain A"/>
    <property type="match status" value="1"/>
</dbReference>
<evidence type="ECO:0000256" key="6">
    <source>
        <dbReference type="ARBA" id="ARBA00022806"/>
    </source>
</evidence>
<keyword evidence="4 13" id="KW-0547">Nucleotide-binding</keyword>
<feature type="region of interest" description="Disordered" evidence="14">
    <location>
        <begin position="469"/>
        <end position="488"/>
    </location>
</feature>
<dbReference type="GO" id="GO:0006269">
    <property type="term" value="P:DNA replication, synthesis of primer"/>
    <property type="evidence" value="ECO:0007669"/>
    <property type="project" value="UniProtKB-UniRule"/>
</dbReference>
<comment type="similarity">
    <text evidence="1 13">Belongs to the helicase family. DnaB subfamily.</text>
</comment>
<evidence type="ECO:0000256" key="7">
    <source>
        <dbReference type="ARBA" id="ARBA00022840"/>
    </source>
</evidence>
<evidence type="ECO:0000256" key="3">
    <source>
        <dbReference type="ARBA" id="ARBA00022705"/>
    </source>
</evidence>
<dbReference type="InterPro" id="IPR003593">
    <property type="entry name" value="AAA+_ATPase"/>
</dbReference>
<feature type="compositionally biased region" description="Low complexity" evidence="14">
    <location>
        <begin position="470"/>
        <end position="488"/>
    </location>
</feature>
<dbReference type="GO" id="GO:0042802">
    <property type="term" value="F:identical protein binding"/>
    <property type="evidence" value="ECO:0007669"/>
    <property type="project" value="UniProtKB-ARBA"/>
</dbReference>
<dbReference type="GO" id="GO:0005829">
    <property type="term" value="C:cytosol"/>
    <property type="evidence" value="ECO:0007669"/>
    <property type="project" value="TreeGrafter"/>
</dbReference>
<dbReference type="FunFam" id="3.40.50.300:FF:000076">
    <property type="entry name" value="Replicative DNA helicase"/>
    <property type="match status" value="1"/>
</dbReference>
<name>A0A2A5CIQ4_9GAMM</name>
<keyword evidence="5 13" id="KW-0378">Hydrolase</keyword>
<dbReference type="GO" id="GO:0005524">
    <property type="term" value="F:ATP binding"/>
    <property type="evidence" value="ECO:0007669"/>
    <property type="project" value="UniProtKB-UniRule"/>
</dbReference>
<dbReference type="InterPro" id="IPR007694">
    <property type="entry name" value="DNA_helicase_DnaB-like_C"/>
</dbReference>
<sequence length="488" mass="54285">MSDFPASQPRSVDTALGNTSSLKLPPHSIDAEQAVLGGLMLDNTVWDDVADVLMESDFYRKDHSTIFLAMQKQNDASKPIDLVTLAEALDHVNQLELCGGLDYLAEIANNTPSTANILAYANIIRERAILRQLISVANQIADSGYNPDGRESAELLDLAEQQVFKIADERPKDGGPQFIDPLLKKGLDRLEELFNSEGNITGLTTGFKDLNDHTSGLQKSDLIIVAGRPSMGKTAFAMNLVENYILSQEDPLPVLVFSLEMPAESLITRMLSSIGKVDQTRMRNGKLLEDDWPKLTHAINKLTGKPLYIDDTVGLNPTEMRSRARRIAKDHNNQIGMIMIDYLQLMQLRSNTDNRTAEISEISRSLKLMAREFKCPVVALSQLNRGLEQRPNKRPIMSDLRESGAIEQDADVIMFVYRDEVYNEDTEHKGVAEIIIGKQRNGPIGTCNLSFIGKYTRFENYMPMSAEQQFSGSSSFGSYDSGPGDFDE</sequence>
<dbReference type="NCBIfam" id="NF004384">
    <property type="entry name" value="PRK05748.1"/>
    <property type="match status" value="1"/>
</dbReference>
<evidence type="ECO:0000256" key="14">
    <source>
        <dbReference type="SAM" id="MobiDB-lite"/>
    </source>
</evidence>
<dbReference type="InterPro" id="IPR027417">
    <property type="entry name" value="P-loop_NTPase"/>
</dbReference>
<dbReference type="PANTHER" id="PTHR30153:SF2">
    <property type="entry name" value="REPLICATIVE DNA HELICASE"/>
    <property type="match status" value="1"/>
</dbReference>
<keyword evidence="8 13" id="KW-0238">DNA-binding</keyword>
<keyword evidence="7 13" id="KW-0067">ATP-binding</keyword>
<dbReference type="Pfam" id="PF03796">
    <property type="entry name" value="DnaB_C"/>
    <property type="match status" value="1"/>
</dbReference>
<reference evidence="17" key="1">
    <citation type="submission" date="2017-08" db="EMBL/GenBank/DDBJ databases">
        <title>A dynamic microbial community with high functional redundancy inhabits the cold, oxic subseafloor aquifer.</title>
        <authorList>
            <person name="Tully B.J."/>
            <person name="Wheat C.G."/>
            <person name="Glazer B.T."/>
            <person name="Huber J.A."/>
        </authorList>
    </citation>
    <scope>NUCLEOTIDE SEQUENCE [LARGE SCALE GENOMIC DNA]</scope>
</reference>
<dbReference type="InterPro" id="IPR007692">
    <property type="entry name" value="DNA_helicase_DnaB"/>
</dbReference>
<evidence type="ECO:0000313" key="16">
    <source>
        <dbReference type="EMBL" id="PCJ43381.1"/>
    </source>
</evidence>
<comment type="caution">
    <text evidence="16">The sequence shown here is derived from an EMBL/GenBank/DDBJ whole genome shotgun (WGS) entry which is preliminary data.</text>
</comment>